<comment type="caution">
    <text evidence="4">The sequence shown here is derived from an EMBL/GenBank/DDBJ whole genome shotgun (WGS) entry which is preliminary data.</text>
</comment>
<keyword evidence="2" id="KW-0378">Hydrolase</keyword>
<keyword evidence="5" id="KW-1185">Reference proteome</keyword>
<evidence type="ECO:0008006" key="6">
    <source>
        <dbReference type="Google" id="ProtNLM"/>
    </source>
</evidence>
<proteinExistence type="inferred from homology"/>
<keyword evidence="3" id="KW-0732">Signal</keyword>
<dbReference type="InterPro" id="IPR012338">
    <property type="entry name" value="Beta-lactam/transpept-like"/>
</dbReference>
<evidence type="ECO:0000256" key="1">
    <source>
        <dbReference type="ARBA" id="ARBA00006096"/>
    </source>
</evidence>
<dbReference type="Gene3D" id="3.50.80.20">
    <property type="entry name" value="D-Ala-D-Ala carboxypeptidase C, peptidase S13"/>
    <property type="match status" value="2"/>
</dbReference>
<dbReference type="InterPro" id="IPR000667">
    <property type="entry name" value="Peptidase_S13"/>
</dbReference>
<accession>A0ABM9EQ73</accession>
<dbReference type="Pfam" id="PF02113">
    <property type="entry name" value="Peptidase_S13"/>
    <property type="match status" value="2"/>
</dbReference>
<feature type="signal peptide" evidence="3">
    <location>
        <begin position="1"/>
        <end position="27"/>
    </location>
</feature>
<evidence type="ECO:0000313" key="4">
    <source>
        <dbReference type="EMBL" id="CAH2714760.1"/>
    </source>
</evidence>
<dbReference type="RefSeq" id="WP_248735073.1">
    <property type="nucleotide sequence ID" value="NZ_CALBWS010000010.1"/>
</dbReference>
<evidence type="ECO:0000256" key="3">
    <source>
        <dbReference type="SAM" id="SignalP"/>
    </source>
</evidence>
<dbReference type="PRINTS" id="PR00922">
    <property type="entry name" value="DADACBPTASE3"/>
</dbReference>
<gene>
    <name evidence="4" type="ORF">BACCIP111895_01936</name>
</gene>
<dbReference type="EMBL" id="CALBWS010000010">
    <property type="protein sequence ID" value="CAH2714760.1"/>
    <property type="molecule type" value="Genomic_DNA"/>
</dbReference>
<dbReference type="SUPFAM" id="SSF56601">
    <property type="entry name" value="beta-lactamase/transpeptidase-like"/>
    <property type="match status" value="2"/>
</dbReference>
<name>A0ABM9EQ73_9BACI</name>
<sequence>MNRWKARWRSVLLAFMLMISLVPQIQAQTTQEEELSQLLQAYVQQLNANPNSEGMSVGYEVYSLDEEKTLASYHSDKTFVPASVFKLLVTAAAVSKWSKDMTIPTKVFTTGNLSNAGVLNGDIILKGYGDPTLTVEKLDTLAKSLADKGIQKVNGNIIVDESYFDGQRLGEDWMWDDEPYSYSTQTSALSVSENTVEVTVHPGKKIGESPTVTIDPAPDYVTVVNKAKTVEGNKVSLTIDRTLGKNEIAVSGTIGQNYSATGYTLTRTIHDPAPFTGTVFRDLLIKQGIPFKNKSAVEKGTVDDDARLAAAVESPKLDDILTEMVKESDNFYAEMLTKLLGAKESGVGSTAAGTEVIHRFLVNNLGLEDGFMQKDGSGLTRLDHISPHAYIQLLNSMFDGPERDRFISFLPIAGKDGTLKNRMKGTAAEGNVKAKTGSMSGVNSLAGYVTAKNGQTIAFSILLNGIYKSSYATNLQNQIAIALAQYPNLPKPPASTPESQSFPLAKDFDPILDDPVFKGIIKGAVIYSTKKQEVLYARSPQSLLTPGASVKLLTTASALDNLGQNYRFKTELYTNGTITNGILNGDIIVKGYGDPTLASDNKRQVLGGPTIEGIAQDLKNAGIHLVKGNIIVDSQFFTDDVYAPGWTWDNESEPFQPQITALSVNHGTVRLQYEPGKIGKNINVTMEPGVNEIKIVNTAITGEANSKNMLAIKRIRGENTIEISGTLPAGTEKGYKDVSIEAPHLYTGYVLKNKLKEAGVNVSPHSQVLSEAKPAGAKLVNTYESTTLAEIVNYMNRHNDNFTAEMIIRSLGAMINGNGTFDDGIDTVQRMMNAVISTPFDMMDGSGWTKYTQISAAQVASLLAAETQKPTFPVFYDSLANAGEDGSLKTGLGNISSPQLTGILENREDIPGLSGYIKTKDGDLLAFSLLLNGYSQTESKQLVKHFAQKLVDLTQ</sequence>
<organism evidence="4 5">
    <name type="scientific">Neobacillus rhizosphaerae</name>
    <dbReference type="NCBI Taxonomy" id="2880965"/>
    <lineage>
        <taxon>Bacteria</taxon>
        <taxon>Bacillati</taxon>
        <taxon>Bacillota</taxon>
        <taxon>Bacilli</taxon>
        <taxon>Bacillales</taxon>
        <taxon>Bacillaceae</taxon>
        <taxon>Neobacillus</taxon>
    </lineage>
</organism>
<reference evidence="4" key="1">
    <citation type="submission" date="2022-04" db="EMBL/GenBank/DDBJ databases">
        <authorList>
            <person name="Criscuolo A."/>
        </authorList>
    </citation>
    <scope>NUCLEOTIDE SEQUENCE</scope>
    <source>
        <strain evidence="4">CIP111895</strain>
    </source>
</reference>
<dbReference type="PANTHER" id="PTHR30023">
    <property type="entry name" value="D-ALANYL-D-ALANINE CARBOXYPEPTIDASE"/>
    <property type="match status" value="1"/>
</dbReference>
<protein>
    <recommendedName>
        <fullName evidence="6">D-alanyl-D-alanine carboxypeptidase/D-alanyl-D-alanine-endopeptidase</fullName>
    </recommendedName>
</protein>
<evidence type="ECO:0000256" key="2">
    <source>
        <dbReference type="ARBA" id="ARBA00022801"/>
    </source>
</evidence>
<evidence type="ECO:0000313" key="5">
    <source>
        <dbReference type="Proteomes" id="UP000838308"/>
    </source>
</evidence>
<dbReference type="PANTHER" id="PTHR30023:SF0">
    <property type="entry name" value="PENICILLIN-SENSITIVE CARBOXYPEPTIDASE A"/>
    <property type="match status" value="1"/>
</dbReference>
<dbReference type="NCBIfam" id="TIGR00666">
    <property type="entry name" value="PBP4"/>
    <property type="match status" value="2"/>
</dbReference>
<dbReference type="Gene3D" id="3.40.710.10">
    <property type="entry name" value="DD-peptidase/beta-lactamase superfamily"/>
    <property type="match status" value="2"/>
</dbReference>
<dbReference type="Proteomes" id="UP000838308">
    <property type="component" value="Unassembled WGS sequence"/>
</dbReference>
<feature type="chain" id="PRO_5045785646" description="D-alanyl-D-alanine carboxypeptidase/D-alanyl-D-alanine-endopeptidase" evidence="3">
    <location>
        <begin position="28"/>
        <end position="955"/>
    </location>
</feature>
<comment type="similarity">
    <text evidence="1">Belongs to the peptidase S13 family.</text>
</comment>